<protein>
    <submittedName>
        <fullName evidence="1">Uncharacterized protein</fullName>
    </submittedName>
</protein>
<keyword evidence="2" id="KW-1185">Reference proteome</keyword>
<evidence type="ECO:0000313" key="2">
    <source>
        <dbReference type="Proteomes" id="UP000003240"/>
    </source>
</evidence>
<accession>F7NLC1</accession>
<sequence length="52" mass="5611">MPSKNRKKTGGKSHCAFSAGFYLDGNKLCKAGLFLAKTETSSAKQACFSFVF</sequence>
<name>F7NLC1_9FIRM</name>
<evidence type="ECO:0000313" key="1">
    <source>
        <dbReference type="EMBL" id="EGO63226.1"/>
    </source>
</evidence>
<proteinExistence type="predicted"/>
<gene>
    <name evidence="1" type="ORF">ALO_14467</name>
</gene>
<dbReference type="EMBL" id="AFGF01000126">
    <property type="protein sequence ID" value="EGO63226.1"/>
    <property type="molecule type" value="Genomic_DNA"/>
</dbReference>
<reference evidence="1 2" key="1">
    <citation type="journal article" date="2011" name="EMBO J.">
        <title>Structural diversity of bacterial flagellar motors.</title>
        <authorList>
            <person name="Chen S."/>
            <person name="Beeby M."/>
            <person name="Murphy G.E."/>
            <person name="Leadbetter J.R."/>
            <person name="Hendrixson D.R."/>
            <person name="Briegel A."/>
            <person name="Li Z."/>
            <person name="Shi J."/>
            <person name="Tocheva E.I."/>
            <person name="Muller A."/>
            <person name="Dobro M.J."/>
            <person name="Jensen G.J."/>
        </authorList>
    </citation>
    <scope>NUCLEOTIDE SEQUENCE [LARGE SCALE GENOMIC DNA]</scope>
    <source>
        <strain evidence="1 2">DSM 6540</strain>
    </source>
</reference>
<comment type="caution">
    <text evidence="1">The sequence shown here is derived from an EMBL/GenBank/DDBJ whole genome shotgun (WGS) entry which is preliminary data.</text>
</comment>
<dbReference type="STRING" id="1009370.ALO_14467"/>
<dbReference type="AlphaFoldDB" id="F7NLC1"/>
<organism evidence="1 2">
    <name type="scientific">Acetonema longum DSM 6540</name>
    <dbReference type="NCBI Taxonomy" id="1009370"/>
    <lineage>
        <taxon>Bacteria</taxon>
        <taxon>Bacillati</taxon>
        <taxon>Bacillota</taxon>
        <taxon>Negativicutes</taxon>
        <taxon>Acetonemataceae</taxon>
        <taxon>Acetonema</taxon>
    </lineage>
</organism>
<dbReference type="Proteomes" id="UP000003240">
    <property type="component" value="Unassembled WGS sequence"/>
</dbReference>